<dbReference type="CDD" id="cd08336">
    <property type="entry name" value="DED_FADD"/>
    <property type="match status" value="1"/>
</dbReference>
<dbReference type="Pfam" id="PF01335">
    <property type="entry name" value="DED"/>
    <property type="match status" value="1"/>
</dbReference>
<proteinExistence type="predicted"/>
<dbReference type="PROSITE" id="PS50017">
    <property type="entry name" value="DEATH_DOMAIN"/>
    <property type="match status" value="1"/>
</dbReference>
<evidence type="ECO:0000259" key="2">
    <source>
        <dbReference type="PROSITE" id="PS50017"/>
    </source>
</evidence>
<dbReference type="Pfam" id="PF00531">
    <property type="entry name" value="Death"/>
    <property type="match status" value="1"/>
</dbReference>
<dbReference type="SUPFAM" id="SSF47986">
    <property type="entry name" value="DEATH domain"/>
    <property type="match status" value="2"/>
</dbReference>
<feature type="domain" description="Death" evidence="2">
    <location>
        <begin position="142"/>
        <end position="205"/>
    </location>
</feature>
<name>A0A0B6ZRY6_9EUPU</name>
<dbReference type="GO" id="GO:0006915">
    <property type="term" value="P:apoptotic process"/>
    <property type="evidence" value="ECO:0007669"/>
    <property type="project" value="UniProtKB-KW"/>
</dbReference>
<dbReference type="PANTHER" id="PTHR48169">
    <property type="entry name" value="DED DOMAIN-CONTAINING PROTEIN"/>
    <property type="match status" value="1"/>
</dbReference>
<reference evidence="4" key="1">
    <citation type="submission" date="2014-12" db="EMBL/GenBank/DDBJ databases">
        <title>Insight into the proteome of Arion vulgaris.</title>
        <authorList>
            <person name="Aradska J."/>
            <person name="Bulat T."/>
            <person name="Smidak R."/>
            <person name="Sarate P."/>
            <person name="Gangsoo J."/>
            <person name="Sialana F."/>
            <person name="Bilban M."/>
            <person name="Lubec G."/>
        </authorList>
    </citation>
    <scope>NUCLEOTIDE SEQUENCE</scope>
    <source>
        <tissue evidence="4">Skin</tissue>
    </source>
</reference>
<dbReference type="GO" id="GO:0042981">
    <property type="term" value="P:regulation of apoptotic process"/>
    <property type="evidence" value="ECO:0007669"/>
    <property type="project" value="InterPro"/>
</dbReference>
<evidence type="ECO:0000313" key="4">
    <source>
        <dbReference type="EMBL" id="CEK71409.1"/>
    </source>
</evidence>
<evidence type="ECO:0000259" key="3">
    <source>
        <dbReference type="PROSITE" id="PS50168"/>
    </source>
</evidence>
<feature type="domain" description="DED" evidence="3">
    <location>
        <begin position="8"/>
        <end position="88"/>
    </location>
</feature>
<keyword evidence="1" id="KW-0053">Apoptosis</keyword>
<dbReference type="InterPro" id="IPR001875">
    <property type="entry name" value="DED_dom"/>
</dbReference>
<dbReference type="PANTHER" id="PTHR48169:SF7">
    <property type="entry name" value="CASPASE 10"/>
    <property type="match status" value="1"/>
</dbReference>
<dbReference type="EMBL" id="HACG01024544">
    <property type="protein sequence ID" value="CEK71409.1"/>
    <property type="molecule type" value="Transcribed_RNA"/>
</dbReference>
<evidence type="ECO:0000256" key="1">
    <source>
        <dbReference type="ARBA" id="ARBA00022703"/>
    </source>
</evidence>
<dbReference type="InterPro" id="IPR000488">
    <property type="entry name" value="Death_dom"/>
</dbReference>
<evidence type="ECO:0008006" key="5">
    <source>
        <dbReference type="Google" id="ProtNLM"/>
    </source>
</evidence>
<dbReference type="Gene3D" id="1.10.533.10">
    <property type="entry name" value="Death Domain, Fas"/>
    <property type="match status" value="2"/>
</dbReference>
<dbReference type="GO" id="GO:0007165">
    <property type="term" value="P:signal transduction"/>
    <property type="evidence" value="ECO:0007669"/>
    <property type="project" value="InterPro"/>
</dbReference>
<dbReference type="SMART" id="SM00031">
    <property type="entry name" value="DED"/>
    <property type="match status" value="1"/>
</dbReference>
<protein>
    <recommendedName>
        <fullName evidence="5">DED domain-containing protein</fullName>
    </recommendedName>
</protein>
<dbReference type="CDD" id="cd01670">
    <property type="entry name" value="Death"/>
    <property type="match status" value="1"/>
</dbReference>
<accession>A0A0B6ZRY6</accession>
<dbReference type="AlphaFoldDB" id="A0A0B6ZRY6"/>
<gene>
    <name evidence="4" type="primary">ORF78259</name>
</gene>
<dbReference type="InterPro" id="IPR011029">
    <property type="entry name" value="DEATH-like_dom_sf"/>
</dbReference>
<dbReference type="PROSITE" id="PS50168">
    <property type="entry name" value="DED"/>
    <property type="match status" value="1"/>
</dbReference>
<organism evidence="4">
    <name type="scientific">Arion vulgaris</name>
    <dbReference type="NCBI Taxonomy" id="1028688"/>
    <lineage>
        <taxon>Eukaryota</taxon>
        <taxon>Metazoa</taxon>
        <taxon>Spiralia</taxon>
        <taxon>Lophotrochozoa</taxon>
        <taxon>Mollusca</taxon>
        <taxon>Gastropoda</taxon>
        <taxon>Heterobranchia</taxon>
        <taxon>Euthyneura</taxon>
        <taxon>Panpulmonata</taxon>
        <taxon>Eupulmonata</taxon>
        <taxon>Stylommatophora</taxon>
        <taxon>Helicina</taxon>
        <taxon>Arionoidea</taxon>
        <taxon>Arionidae</taxon>
        <taxon>Arion</taxon>
    </lineage>
</organism>
<sequence length="207" mass="23773">MADQTLDSFRQMLLQLGRLIRAEELNTLKFACKDDIPTRQRENITSIVTLFEALEERGKFSKNDVSYLKSLLKDALSGRTDVLHVVAEYETAYLHRGAVSPGAVSPDAERSPGHQTFGFRKEIQYLEDNLGKECKFFLRCLIADHKIEHFELSNSKFNKEVIHQCLCAWLQDSKHLQHADLLKAVIAALKKVKRYDLAECMEKGRYL</sequence>